<dbReference type="InterPro" id="IPR012337">
    <property type="entry name" value="RNaseH-like_sf"/>
</dbReference>
<keyword evidence="6" id="KW-0540">Nuclease</keyword>
<dbReference type="PROSITE" id="PS00028">
    <property type="entry name" value="ZINC_FINGER_C2H2_1"/>
    <property type="match status" value="1"/>
</dbReference>
<dbReference type="GO" id="GO:0004519">
    <property type="term" value="F:endonuclease activity"/>
    <property type="evidence" value="ECO:0007669"/>
    <property type="project" value="UniProtKB-KW"/>
</dbReference>
<feature type="region of interest" description="Disordered" evidence="2">
    <location>
        <begin position="1389"/>
        <end position="1410"/>
    </location>
</feature>
<keyword evidence="6" id="KW-0255">Endonuclease</keyword>
<keyword evidence="6" id="KW-0378">Hydrolase</keyword>
<protein>
    <submittedName>
        <fullName evidence="6">Endonuclease/exonuclease/phosphatase domain-containing protein</fullName>
    </submittedName>
</protein>
<dbReference type="EMBL" id="CAMXCT020003092">
    <property type="protein sequence ID" value="CAL1155737.1"/>
    <property type="molecule type" value="Genomic_DNA"/>
</dbReference>
<reference evidence="6 7" key="2">
    <citation type="submission" date="2024-05" db="EMBL/GenBank/DDBJ databases">
        <authorList>
            <person name="Chen Y."/>
            <person name="Shah S."/>
            <person name="Dougan E. K."/>
            <person name="Thang M."/>
            <person name="Chan C."/>
        </authorList>
    </citation>
    <scope>NUCLEOTIDE SEQUENCE [LARGE SCALE GENOMIC DNA]</scope>
</reference>
<accession>A0A9P1D128</accession>
<evidence type="ECO:0000256" key="2">
    <source>
        <dbReference type="SAM" id="MobiDB-lite"/>
    </source>
</evidence>
<feature type="coiled-coil region" evidence="1">
    <location>
        <begin position="2069"/>
        <end position="2096"/>
    </location>
</feature>
<feature type="compositionally biased region" description="Polar residues" evidence="2">
    <location>
        <begin position="144"/>
        <end position="157"/>
    </location>
</feature>
<dbReference type="SUPFAM" id="SSF53098">
    <property type="entry name" value="Ribonuclease H-like"/>
    <property type="match status" value="1"/>
</dbReference>
<feature type="signal peptide" evidence="3">
    <location>
        <begin position="1"/>
        <end position="16"/>
    </location>
</feature>
<feature type="compositionally biased region" description="Low complexity" evidence="2">
    <location>
        <begin position="1389"/>
        <end position="1400"/>
    </location>
</feature>
<keyword evidence="1" id="KW-0175">Coiled coil</keyword>
<dbReference type="EMBL" id="CAMXCT010003092">
    <property type="protein sequence ID" value="CAI4002362.1"/>
    <property type="molecule type" value="Genomic_DNA"/>
</dbReference>
<feature type="domain" description="C2H2-type" evidence="4">
    <location>
        <begin position="2092"/>
        <end position="2113"/>
    </location>
</feature>
<dbReference type="Gene3D" id="3.30.420.10">
    <property type="entry name" value="Ribonuclease H-like superfamily/Ribonuclease H"/>
    <property type="match status" value="1"/>
</dbReference>
<feature type="coiled-coil region" evidence="1">
    <location>
        <begin position="251"/>
        <end position="285"/>
    </location>
</feature>
<feature type="region of interest" description="Disordered" evidence="2">
    <location>
        <begin position="117"/>
        <end position="157"/>
    </location>
</feature>
<dbReference type="Proteomes" id="UP001152797">
    <property type="component" value="Unassembled WGS sequence"/>
</dbReference>
<feature type="region of interest" description="Disordered" evidence="2">
    <location>
        <begin position="460"/>
        <end position="483"/>
    </location>
</feature>
<dbReference type="EMBL" id="CAMXCT030003092">
    <property type="protein sequence ID" value="CAL4789674.1"/>
    <property type="molecule type" value="Genomic_DNA"/>
</dbReference>
<evidence type="ECO:0000313" key="7">
    <source>
        <dbReference type="Proteomes" id="UP001152797"/>
    </source>
</evidence>
<dbReference type="InterPro" id="IPR013087">
    <property type="entry name" value="Znf_C2H2_type"/>
</dbReference>
<dbReference type="OrthoDB" id="414666at2759"/>
<evidence type="ECO:0000256" key="1">
    <source>
        <dbReference type="SAM" id="Coils"/>
    </source>
</evidence>
<proteinExistence type="predicted"/>
<keyword evidence="7" id="KW-1185">Reference proteome</keyword>
<organism evidence="5">
    <name type="scientific">Cladocopium goreaui</name>
    <dbReference type="NCBI Taxonomy" id="2562237"/>
    <lineage>
        <taxon>Eukaryota</taxon>
        <taxon>Sar</taxon>
        <taxon>Alveolata</taxon>
        <taxon>Dinophyceae</taxon>
        <taxon>Suessiales</taxon>
        <taxon>Symbiodiniaceae</taxon>
        <taxon>Cladocopium</taxon>
    </lineage>
</organism>
<feature type="compositionally biased region" description="Acidic residues" evidence="2">
    <location>
        <begin position="460"/>
        <end position="479"/>
    </location>
</feature>
<dbReference type="GO" id="GO:0003676">
    <property type="term" value="F:nucleic acid binding"/>
    <property type="evidence" value="ECO:0007669"/>
    <property type="project" value="InterPro"/>
</dbReference>
<feature type="compositionally biased region" description="Basic residues" evidence="2">
    <location>
        <begin position="118"/>
        <end position="129"/>
    </location>
</feature>
<reference evidence="5" key="1">
    <citation type="submission" date="2022-10" db="EMBL/GenBank/DDBJ databases">
        <authorList>
            <person name="Chen Y."/>
            <person name="Dougan E. K."/>
            <person name="Chan C."/>
            <person name="Rhodes N."/>
            <person name="Thang M."/>
        </authorList>
    </citation>
    <scope>NUCLEOTIDE SEQUENCE</scope>
</reference>
<gene>
    <name evidence="5" type="ORF">C1SCF055_LOCUS28321</name>
</gene>
<keyword evidence="3" id="KW-0732">Signal</keyword>
<evidence type="ECO:0000313" key="6">
    <source>
        <dbReference type="EMBL" id="CAL4789674.1"/>
    </source>
</evidence>
<sequence>MVFKILFLFAIFLCEDQYDFSKAQVAAPASQGETTLALAQARNQDPGQETAAKGVWCPTKPSFERSSISTLGSCRDGRIRCRLEMHSLLEDKQGQYIEVRSVRHQMDAWLRSKLCSTPRKRNAGGKKEKHAQYSAPEVEPPWNANYSGGPSASTVGEDSSAVQEKLVILATAVQESNAAVNSTARQIVEEYSTPVPTAKGLKAAVDKMDKARKKLKDAEKARLTMHSSWRKYIADSLQRRTQFAEKFGRDDQELADRVRAAREKLQKTKEDVDAKKAALEDHDGEDHIDISDEDMAEKVDSSENIQSSLTHMVENLLAMKQQADAAIIEANENKAKRQRTDNNGDGELPAGGGFHQVTFAKYVEFYVGFEDTEHYVKETYAAENFNHQVHLREVTQRLFAGSEMNLEDEEASDEVSWMSAGVQQDQGELQPFLNRDATRAVDMPEVARQGDEVEMEIEAEISPSDPEDGSGSETDSSEGQEERHSTLAYFMDYDPVHCRPRWRTYELLHQDIAYQARMSHHDVSRINIVGHPPEDLQMASARPVIVQQPQDVTEGSTFQLILLDVEFHNAMPSLEAETVRRAKLLPKTISRKALLAVLGLQPFCTYARQACLMWHNRKPVKMQGRALIDLRHGDYLKIVVPPGRGELRKYYTREVAQCMRRGYRASNIPVILEANPEGIDVTDMPVYDTFAYVPKPEDLDYDKDAMALFQMPGYHVPPMDPWPNFLTRSCEAPIEEFIYNLKVGERDRQEARSYETSNGTQPEVGRPQLAFGNEQHFLQEFFPVWHHFAAVEREDEGRILYARTWYSDHDRFPACEVSRSARLTSDISSWLDALAETWDDRVDPDVELDFYLIVPRPRGPTDVGDPAVPHVLIVQHPRHDSRSVHVFAVDATDAGTTARSFVTVMPFPLRKSDFLDLLGIRDETFIESLVDCAVWHGMLNLIMRNSTNQDEPVMQTGMVAVRVKWLASNQPSPSYITLSAEATHDDAAAELGCWGLKALPVICNECGVVVCLSAEPCETLHYDYVFANTAFQGGSNMQDVIVHTDRKKLQINELMSVLYQLGFWRAIIESEEEIYPSVFKVCFLDQVVTINEKPHKPQKNVDWPKPQPTGEHTRQPFFHDPSHTESEQLVDLGVQTSDLHELFLSHQDILCPDFEGYELPEELQVAVDQCDPSITMEEIDRLLVYTDGSSLGSVKHAPPLRAEEDGTGDTWAYVIVGERYAPPGIKFIGWTAQQVHYDSTSNAHLGAKRLGADIAEKEALSWAALWRLSFNQKTPTCFRSDSRVALGQAAGTTGAEEMDETFAFLRGAFQAIEAALGRDGVQYQHVPGHAGEAWNEICDWLAKRERQRSFYCPRPRMDMRKWKAAMSHLWLIVGQHADLPRFCGKGLHAPAPQLPQQHAPAESEDTRGQTTTQQWDLMEFTVSACSANVNSLSGAPEGHGGRLDYLRSQFAMLGFNFLGVQESKTPEFHSCVNQVLRMSSGPGDYDGVAVHQTGFATSSGTSLLRSFAEEQGLFFPCTTTAHVGPTETWTDPTGEKRYCIDYVLLTHHFSGQCQVSRVVEEFDLGRTAWDHEATAVELQWQEWLQRRSRISPDGLGFDPEQINGQTVHSVLSTYAPPTWETNIEDHVGDFNKVLLRGLRQHCPPPRRGPKKAYMTEQSWQLRGNKLKFKKQIQQLFRRQRDERMIFFFKPWRHRRTDQKVWEEYQSYNEYLWRANFKLVGQHRKAMLQLRQHLSKAKQETIRMKFAEMDPNAPASAILHELKPLLGPSNLTKLKVSPLPQIRNAHGEACCLPNEAVEAWLEFFRQMEGGPVTDEMVMHVGRKLGFTEDLLEELYKHLSEPAAIAEANLPKHMQIAITALHEDTFFTVKGQGDVCRTTLGSRPGDCFADVIFSYLWGRILRRLQATLTDMQIDDKIPADTGLSLSGPQSEPSRSFLGPTWMDDTCVCVSDPSPQRLEAKIHQATGRLLDLCETHGLSPNLSPGKTEALLVFQGRGSRQMRIRYFGPTSDRSLKIMGEKGIMKVRAVAQYTHLGCVIHHQSDQRREARRRIGMAHQTFTQHRRHLLQNPVLSMQQAQANEELQEAARLEEQHACMSCQQTFRSKGGLGAHLFKKHGVISRLRLLFDTTCCGACLREYHTYSKLHAHLRHAAACREQLWGRRQRMAPVAGKGSVEDRELCNVHDGILPPLQVEGPCIAAGAAVALPEHDLCLAETIYEKVLERGEAEDIDSVILHSIRDYVIMWASCKATLGYLIENLTEQDLEILNLGEYDMVERLRQLQRAESWPFLCLTGSRPRHRASTMTLAEMEQQCLDAVEAASTRQRLWGVPRPMAKERFIIHAFSGRRRAGDFQHFIELIQKDYPKMLVHTISVDLMVDPTWGDVSQPKVRDFWLRAVKQRQVVGALAGPPCETWSQACGKELPSDPKGRAKRGPRIVRDLADLWGRAALALKEVRQLDVGNLLLLFTLELLIELALADGVGGLEHPAPPADETKASIWRLPLLQFIMEWPEFETLDISQGLWGAKSRKPTRLLLLNLKKMVPELRRWQLTGTLPTGVSIGLTDSGEWATSALKEYPPALCAGLASGFLSSLQEHPVEEGVEIDGIFRKQALAMVITQYGAGIGPDFAQ</sequence>
<evidence type="ECO:0000313" key="5">
    <source>
        <dbReference type="EMBL" id="CAI4002362.1"/>
    </source>
</evidence>
<dbReference type="InterPro" id="IPR036397">
    <property type="entry name" value="RNaseH_sf"/>
</dbReference>
<name>A0A9P1D128_9DINO</name>
<comment type="caution">
    <text evidence="5">The sequence shown here is derived from an EMBL/GenBank/DDBJ whole genome shotgun (WGS) entry which is preliminary data.</text>
</comment>
<evidence type="ECO:0000259" key="4">
    <source>
        <dbReference type="PROSITE" id="PS00028"/>
    </source>
</evidence>
<feature type="region of interest" description="Disordered" evidence="2">
    <location>
        <begin position="1095"/>
        <end position="1121"/>
    </location>
</feature>
<evidence type="ECO:0000256" key="3">
    <source>
        <dbReference type="SAM" id="SignalP"/>
    </source>
</evidence>
<feature type="chain" id="PRO_5043270991" evidence="3">
    <location>
        <begin position="17"/>
        <end position="2624"/>
    </location>
</feature>